<evidence type="ECO:0000313" key="2">
    <source>
        <dbReference type="Proteomes" id="UP000194664"/>
    </source>
</evidence>
<keyword evidence="2" id="KW-1185">Reference proteome</keyword>
<dbReference type="OrthoDB" id="9772295at2"/>
<gene>
    <name evidence="1" type="ORF">BVC71_08970</name>
</gene>
<accession>A0A251WXR4</accession>
<proteinExistence type="predicted"/>
<sequence length="461" mass="51247">MRTQAEIAQIRYGLGLSPHVRSPTVPNDMLDRLTRFDADAVRFPIPLFDAAHPTLLEQRLMRRERSAAGQSGDPIAIAEVQERYQAQRKARRDAEWLHFRTNLARGAWGEDAFRERLARFWGDHFTVASRVHESSHLVAPYIETAIRPNMTGLFADLLWAAVTHPMMIGYLDQGRSYGPNSVLGLRRGLGLNENLARELLELHTLGIDGSYDQDDVRELAELLTGLTYRPDRGLYFDAGRAEPGSETVLGRTYMAVADMSVLRAAVDDIAAHPDTAFHIARKLVVHFISDEPDTALVAALAARFAETGGDLMAVYDALLSNAAAWEPLAMKVKQPMGFVTSTFRALGTDVERFFDARHTHIKNGIYVPMQTMGQEWEHPISPEGWPEEAEAWVTPQGMAGRINWAMTAPERWVDELPDPREFVVAALGNGADAELRFAAHAAESVRDGVGIVLASAAFQRR</sequence>
<dbReference type="EMBL" id="MSPP01000003">
    <property type="protein sequence ID" value="OUD08844.1"/>
    <property type="molecule type" value="Genomic_DNA"/>
</dbReference>
<dbReference type="InterPro" id="IPR014917">
    <property type="entry name" value="DUF1800"/>
</dbReference>
<name>A0A251WXR4_9RHOB</name>
<evidence type="ECO:0000313" key="1">
    <source>
        <dbReference type="EMBL" id="OUD08844.1"/>
    </source>
</evidence>
<dbReference type="AlphaFoldDB" id="A0A251WXR4"/>
<dbReference type="Proteomes" id="UP000194664">
    <property type="component" value="Unassembled WGS sequence"/>
</dbReference>
<organism evidence="1 2">
    <name type="scientific">Marivivens niveibacter</name>
    <dbReference type="NCBI Taxonomy" id="1930667"/>
    <lineage>
        <taxon>Bacteria</taxon>
        <taxon>Pseudomonadati</taxon>
        <taxon>Pseudomonadota</taxon>
        <taxon>Alphaproteobacteria</taxon>
        <taxon>Rhodobacterales</taxon>
        <taxon>Paracoccaceae</taxon>
        <taxon>Marivivens group</taxon>
        <taxon>Marivivens</taxon>
    </lineage>
</organism>
<dbReference type="Pfam" id="PF08811">
    <property type="entry name" value="DUF1800"/>
    <property type="match status" value="1"/>
</dbReference>
<dbReference type="RefSeq" id="WP_086451335.1">
    <property type="nucleotide sequence ID" value="NZ_MSPP01000003.1"/>
</dbReference>
<evidence type="ECO:0008006" key="3">
    <source>
        <dbReference type="Google" id="ProtNLM"/>
    </source>
</evidence>
<protein>
    <recommendedName>
        <fullName evidence="3">DUF1800 domain-containing protein</fullName>
    </recommendedName>
</protein>
<comment type="caution">
    <text evidence="1">The sequence shown here is derived from an EMBL/GenBank/DDBJ whole genome shotgun (WGS) entry which is preliminary data.</text>
</comment>
<reference evidence="1 2" key="1">
    <citation type="submission" date="2016-12" db="EMBL/GenBank/DDBJ databases">
        <title>The draft genome sequence of HSLHS2.</title>
        <authorList>
            <person name="Hu D."/>
            <person name="Wang L."/>
            <person name="Shao Z."/>
        </authorList>
    </citation>
    <scope>NUCLEOTIDE SEQUENCE [LARGE SCALE GENOMIC DNA]</scope>
    <source>
        <strain evidence="1">MCCC 1A06712</strain>
    </source>
</reference>